<name>A0ABS8SC74_DATST</name>
<feature type="compositionally biased region" description="Basic and acidic residues" evidence="1">
    <location>
        <begin position="63"/>
        <end position="77"/>
    </location>
</feature>
<reference evidence="2 3" key="1">
    <citation type="journal article" date="2021" name="BMC Genomics">
        <title>Datura genome reveals duplications of psychoactive alkaloid biosynthetic genes and high mutation rate following tissue culture.</title>
        <authorList>
            <person name="Rajewski A."/>
            <person name="Carter-House D."/>
            <person name="Stajich J."/>
            <person name="Litt A."/>
        </authorList>
    </citation>
    <scope>NUCLEOTIDE SEQUENCE [LARGE SCALE GENOMIC DNA]</scope>
    <source>
        <strain evidence="2">AR-01</strain>
    </source>
</reference>
<gene>
    <name evidence="2" type="ORF">HAX54_031869</name>
</gene>
<protein>
    <submittedName>
        <fullName evidence="2">Uncharacterized protein</fullName>
    </submittedName>
</protein>
<dbReference type="EMBL" id="JACEIK010000404">
    <property type="protein sequence ID" value="MCD7456473.1"/>
    <property type="molecule type" value="Genomic_DNA"/>
</dbReference>
<comment type="caution">
    <text evidence="2">The sequence shown here is derived from an EMBL/GenBank/DDBJ whole genome shotgun (WGS) entry which is preliminary data.</text>
</comment>
<evidence type="ECO:0000313" key="3">
    <source>
        <dbReference type="Proteomes" id="UP000823775"/>
    </source>
</evidence>
<dbReference type="Proteomes" id="UP000823775">
    <property type="component" value="Unassembled WGS sequence"/>
</dbReference>
<sequence>MWSPKLSRIKCKHQAFTAWICKVKHEMRSDFPCCETHSGSNQNLVYWMTSRRTSRPCIGKQSDPTDKGKGKEKRPAEEEVESGFDLELEEAFRKAKEDEEKRDELHRKRSKDALRFNTIPRMKEGFFDGTHNRNFNVLNITKIQDEMNPKLKKRKREPVVAYVFETDLGIYSQMVQVANMTARNNTMLTSLIEHIPNMIKRVIDKALAPVHVKIQDLEHRIYELEVIGAREALAMLKAEMSKVKTDVKQLQLDLSIFDASLLEDECSMDDVTAQMVDVGLSFQALAGEESDTAETTTLAQFEEAKDV</sequence>
<evidence type="ECO:0000313" key="2">
    <source>
        <dbReference type="EMBL" id="MCD7456473.1"/>
    </source>
</evidence>
<evidence type="ECO:0000256" key="1">
    <source>
        <dbReference type="SAM" id="MobiDB-lite"/>
    </source>
</evidence>
<feature type="region of interest" description="Disordered" evidence="1">
    <location>
        <begin position="55"/>
        <end position="83"/>
    </location>
</feature>
<keyword evidence="3" id="KW-1185">Reference proteome</keyword>
<proteinExistence type="predicted"/>
<organism evidence="2 3">
    <name type="scientific">Datura stramonium</name>
    <name type="common">Jimsonweed</name>
    <name type="synonym">Common thornapple</name>
    <dbReference type="NCBI Taxonomy" id="4076"/>
    <lineage>
        <taxon>Eukaryota</taxon>
        <taxon>Viridiplantae</taxon>
        <taxon>Streptophyta</taxon>
        <taxon>Embryophyta</taxon>
        <taxon>Tracheophyta</taxon>
        <taxon>Spermatophyta</taxon>
        <taxon>Magnoliopsida</taxon>
        <taxon>eudicotyledons</taxon>
        <taxon>Gunneridae</taxon>
        <taxon>Pentapetalae</taxon>
        <taxon>asterids</taxon>
        <taxon>lamiids</taxon>
        <taxon>Solanales</taxon>
        <taxon>Solanaceae</taxon>
        <taxon>Solanoideae</taxon>
        <taxon>Datureae</taxon>
        <taxon>Datura</taxon>
    </lineage>
</organism>
<accession>A0ABS8SC74</accession>